<evidence type="ECO:0000313" key="4">
    <source>
        <dbReference type="Proteomes" id="UP000193801"/>
    </source>
</evidence>
<name>A0A1X2A9L9_9MYCO</name>
<reference evidence="1" key="3">
    <citation type="submission" date="2016-01" db="EMBL/GenBank/DDBJ databases">
        <authorList>
            <person name="Ana R.F.D.C."/>
            <person name="Tarcisio F."/>
            <person name="Maria L.L."/>
            <person name="Monica P."/>
            <person name="Wana L.O.D.C."/>
            <person name="Elisabetta G."/>
            <person name="Jeann R.D.C.B."/>
            <person name="Veronica D.S."/>
            <person name="Karla V.B.L."/>
            <person name="Roberto B."/>
            <person name="Antonella G."/>
            <person name="Anna F."/>
            <person name="Alessandro M."/>
            <person name="Pamela F."/>
            <person name="Francesca D.L."/>
            <person name="Giulia F.S."/>
            <person name="Sara T."/>
            <person name="Fabio R."/>
            <person name="Olivier J."/>
            <person name="Nicola S."/>
            <person name="Enrico T."/>
        </authorList>
    </citation>
    <scope>NUCLEOTIDE SEQUENCE</scope>
    <source>
        <strain evidence="1">FI-07156</strain>
    </source>
</reference>
<protein>
    <submittedName>
        <fullName evidence="2">Uncharacterized protein</fullName>
    </submittedName>
</protein>
<organism evidence="2 3">
    <name type="scientific">Mycobacterium paraense</name>
    <dbReference type="NCBI Taxonomy" id="767916"/>
    <lineage>
        <taxon>Bacteria</taxon>
        <taxon>Bacillati</taxon>
        <taxon>Actinomycetota</taxon>
        <taxon>Actinomycetes</taxon>
        <taxon>Mycobacteriales</taxon>
        <taxon>Mycobacteriaceae</taxon>
        <taxon>Mycobacterium</taxon>
        <taxon>Mycobacterium simiae complex</taxon>
    </lineage>
</organism>
<accession>A0A1X2A9L9</accession>
<gene>
    <name evidence="2" type="ORF">AWB90_14675</name>
    <name evidence="1" type="ORF">AWB91_23430</name>
</gene>
<evidence type="ECO:0000313" key="2">
    <source>
        <dbReference type="EMBL" id="ORW46508.1"/>
    </source>
</evidence>
<dbReference type="Proteomes" id="UP000193801">
    <property type="component" value="Unassembled WGS sequence"/>
</dbReference>
<evidence type="ECO:0000313" key="3">
    <source>
        <dbReference type="Proteomes" id="UP000193285"/>
    </source>
</evidence>
<dbReference type="RefSeq" id="WP_085104249.1">
    <property type="nucleotide sequence ID" value="NZ_LQPK01000022.1"/>
</dbReference>
<dbReference type="OrthoDB" id="4460609at2"/>
<dbReference type="Proteomes" id="UP000193285">
    <property type="component" value="Unassembled WGS sequence"/>
</dbReference>
<reference evidence="2" key="2">
    <citation type="submission" date="2016-01" db="EMBL/GenBank/DDBJ databases">
        <authorList>
            <person name="Oliw E.H."/>
        </authorList>
    </citation>
    <scope>NUCLEOTIDE SEQUENCE</scope>
    <source>
        <strain evidence="2">IEC33</strain>
    </source>
</reference>
<proteinExistence type="predicted"/>
<dbReference type="AlphaFoldDB" id="A0A1X2A9L9"/>
<evidence type="ECO:0000313" key="1">
    <source>
        <dbReference type="EMBL" id="ORW29007.1"/>
    </source>
</evidence>
<comment type="caution">
    <text evidence="2">The sequence shown here is derived from an EMBL/GenBank/DDBJ whole genome shotgun (WGS) entry which is preliminary data.</text>
</comment>
<dbReference type="EMBL" id="LQPN01000048">
    <property type="protein sequence ID" value="ORW46508.1"/>
    <property type="molecule type" value="Genomic_DNA"/>
</dbReference>
<keyword evidence="4" id="KW-1185">Reference proteome</keyword>
<reference evidence="3 4" key="1">
    <citation type="journal article" date="2015" name="Emerg. Microbes Infect.">
        <title>Characterization of 17 strains belonging to the Mycobacterium simiae complex and description of Mycobacterium paraense sp. nov.</title>
        <authorList>
            <person name="Fusco da Costa A.R."/>
            <person name="Fedrizzi T."/>
            <person name="Lopes M.L."/>
            <person name="Pecorari M."/>
            <person name="Oliveira da Costa W.L."/>
            <person name="Giacobazzi E."/>
            <person name="da Costa Bahia J.R."/>
            <person name="De Sanctis V."/>
            <person name="Batista Lima K.V."/>
            <person name="Bertorelli R."/>
            <person name="Grottola A."/>
            <person name="Fabio A."/>
            <person name="Mariottini A."/>
            <person name="Ferretti P."/>
            <person name="Di Leva F."/>
            <person name="Fregni Serpini G."/>
            <person name="Tagliazucchi S."/>
            <person name="Rumpianesi F."/>
            <person name="Jousson O."/>
            <person name="Segata N."/>
            <person name="Tortoli E."/>
        </authorList>
    </citation>
    <scope>NUCLEOTIDE SEQUENCE [LARGE SCALE GENOMIC DNA]</scope>
    <source>
        <strain evidence="1 4">FI-07156</strain>
        <strain evidence="2 3">IEC33</strain>
    </source>
</reference>
<sequence length="120" mass="12685">MIVTGAFLAESAAVVDNKLDVHGGVLSRFMVGPDRLARFLLVVLTQSEADDADGRVNAEIWPPTGDEPRRLAFRMPAEATVGEIGFAFFPVEVTLPVDGRWVIVVAGGPGVISLPLVVGS</sequence>
<dbReference type="EMBL" id="LQPK01000022">
    <property type="protein sequence ID" value="ORW29007.1"/>
    <property type="molecule type" value="Genomic_DNA"/>
</dbReference>